<dbReference type="NCBIfam" id="NF006873">
    <property type="entry name" value="PRK09369.1"/>
    <property type="match status" value="1"/>
</dbReference>
<sequence length="428" mass="46772">METFVIRGGRPLQGTIEVRGAKNAVFPVLAAAILTKKDCVIDNLPLIEDVFRMLEILESMGARIVWQEKRKILVNTAKLNPSLMKRKTVLRLRGSVLFLGPLLARFSKVSLPQPGGDIIGARPIDTHLDAFSQLGAQVHKGKARVNVALKRPSKGGEVVLSEFSVTGTCNTLLFAANLAAKVTLKIADQDYQIQELISVLKSMGAGIRVAGPHAFEIQGKKNLKGFHHTLSYDPIEAGTFIILAIGTKGNVLVKNVEVRFLDLFFKRLKEAGAKVKIVNKKNGLANVRVLPAKSIRIEKIQSFIYPGIASDLQNAFGVLATQAQGSTLLHDPLYESRLKYLEELNKMGAHIYISDPHRAIISGPTPLQGTDLGTFDIRGGAALLMAALIAKGRSTINNIYQIDRGCERIEERLCKLGADIKRINANFS</sequence>
<evidence type="ECO:0000256" key="7">
    <source>
        <dbReference type="ARBA" id="ARBA00022984"/>
    </source>
</evidence>
<dbReference type="GO" id="GO:0008760">
    <property type="term" value="F:UDP-N-acetylglucosamine 1-carboxyvinyltransferase activity"/>
    <property type="evidence" value="ECO:0007669"/>
    <property type="project" value="UniProtKB-UniRule"/>
</dbReference>
<evidence type="ECO:0000256" key="4">
    <source>
        <dbReference type="ARBA" id="ARBA00022618"/>
    </source>
</evidence>
<dbReference type="CDD" id="cd01555">
    <property type="entry name" value="UdpNAET"/>
    <property type="match status" value="1"/>
</dbReference>
<dbReference type="Pfam" id="PF00275">
    <property type="entry name" value="EPSP_synthase"/>
    <property type="match status" value="1"/>
</dbReference>
<keyword evidence="3" id="KW-0963">Cytoplasm</keyword>
<proteinExistence type="inferred from homology"/>
<dbReference type="AlphaFoldDB" id="A0A1G2RV81"/>
<feature type="domain" description="Enolpyruvate transferase" evidence="15">
    <location>
        <begin position="7"/>
        <end position="413"/>
    </location>
</feature>
<evidence type="ECO:0000256" key="3">
    <source>
        <dbReference type="ARBA" id="ARBA00022490"/>
    </source>
</evidence>
<dbReference type="SUPFAM" id="SSF55205">
    <property type="entry name" value="EPT/RTPC-like"/>
    <property type="match status" value="1"/>
</dbReference>
<comment type="pathway">
    <text evidence="2">Cell wall biogenesis; peptidoglycan biosynthesis.</text>
</comment>
<keyword evidence="6" id="KW-0133">Cell shape</keyword>
<evidence type="ECO:0000256" key="9">
    <source>
        <dbReference type="ARBA" id="ARBA00023316"/>
    </source>
</evidence>
<keyword evidence="4" id="KW-0132">Cell division</keyword>
<evidence type="ECO:0000256" key="12">
    <source>
        <dbReference type="ARBA" id="ARBA00039754"/>
    </source>
</evidence>
<dbReference type="InterPro" id="IPR036968">
    <property type="entry name" value="Enolpyruvate_Tfrase_sf"/>
</dbReference>
<evidence type="ECO:0000256" key="13">
    <source>
        <dbReference type="ARBA" id="ARBA00047527"/>
    </source>
</evidence>
<keyword evidence="9" id="KW-0961">Cell wall biogenesis/degradation</keyword>
<dbReference type="InterPro" id="IPR005750">
    <property type="entry name" value="UDP_GlcNAc_COvinyl_MurA"/>
</dbReference>
<reference evidence="16 17" key="1">
    <citation type="journal article" date="2016" name="Nat. Commun.">
        <title>Thousands of microbial genomes shed light on interconnected biogeochemical processes in an aquifer system.</title>
        <authorList>
            <person name="Anantharaman K."/>
            <person name="Brown C.T."/>
            <person name="Hug L.A."/>
            <person name="Sharon I."/>
            <person name="Castelle C.J."/>
            <person name="Probst A.J."/>
            <person name="Thomas B.C."/>
            <person name="Singh A."/>
            <person name="Wilkins M.J."/>
            <person name="Karaoz U."/>
            <person name="Brodie E.L."/>
            <person name="Williams K.H."/>
            <person name="Hubbard S.S."/>
            <person name="Banfield J.F."/>
        </authorList>
    </citation>
    <scope>NUCLEOTIDE SEQUENCE [LARGE SCALE GENOMIC DNA]</scope>
</reference>
<dbReference type="EC" id="2.5.1.7" evidence="11 14"/>
<evidence type="ECO:0000256" key="8">
    <source>
        <dbReference type="ARBA" id="ARBA00023306"/>
    </source>
</evidence>
<dbReference type="NCBIfam" id="TIGR01072">
    <property type="entry name" value="murA"/>
    <property type="match status" value="1"/>
</dbReference>
<evidence type="ECO:0000256" key="6">
    <source>
        <dbReference type="ARBA" id="ARBA00022960"/>
    </source>
</evidence>
<comment type="caution">
    <text evidence="16">The sequence shown here is derived from an EMBL/GenBank/DDBJ whole genome shotgun (WGS) entry which is preliminary data.</text>
</comment>
<keyword evidence="8" id="KW-0131">Cell cycle</keyword>
<evidence type="ECO:0000256" key="1">
    <source>
        <dbReference type="ARBA" id="ARBA00004496"/>
    </source>
</evidence>
<dbReference type="PANTHER" id="PTHR43783:SF1">
    <property type="entry name" value="UDP-N-ACETYLGLUCOSAMINE 1-CARBOXYVINYLTRANSFERASE"/>
    <property type="match status" value="1"/>
</dbReference>
<dbReference type="GO" id="GO:0008360">
    <property type="term" value="P:regulation of cell shape"/>
    <property type="evidence" value="ECO:0007669"/>
    <property type="project" value="UniProtKB-KW"/>
</dbReference>
<comment type="catalytic activity">
    <reaction evidence="13">
        <text>phosphoenolpyruvate + UDP-N-acetyl-alpha-D-glucosamine = UDP-N-acetyl-3-O-(1-carboxyvinyl)-alpha-D-glucosamine + phosphate</text>
        <dbReference type="Rhea" id="RHEA:18681"/>
        <dbReference type="ChEBI" id="CHEBI:43474"/>
        <dbReference type="ChEBI" id="CHEBI:57705"/>
        <dbReference type="ChEBI" id="CHEBI:58702"/>
        <dbReference type="ChEBI" id="CHEBI:68483"/>
        <dbReference type="EC" id="2.5.1.7"/>
    </reaction>
</comment>
<evidence type="ECO:0000313" key="16">
    <source>
        <dbReference type="EMBL" id="OHA76750.1"/>
    </source>
</evidence>
<dbReference type="GO" id="GO:0009252">
    <property type="term" value="P:peptidoglycan biosynthetic process"/>
    <property type="evidence" value="ECO:0007669"/>
    <property type="project" value="UniProtKB-UniRule"/>
</dbReference>
<evidence type="ECO:0000313" key="17">
    <source>
        <dbReference type="Proteomes" id="UP000178222"/>
    </source>
</evidence>
<dbReference type="GO" id="GO:0019277">
    <property type="term" value="P:UDP-N-acetylgalactosamine biosynthetic process"/>
    <property type="evidence" value="ECO:0007669"/>
    <property type="project" value="InterPro"/>
</dbReference>
<evidence type="ECO:0000256" key="2">
    <source>
        <dbReference type="ARBA" id="ARBA00004752"/>
    </source>
</evidence>
<evidence type="ECO:0000256" key="14">
    <source>
        <dbReference type="NCBIfam" id="TIGR01072"/>
    </source>
</evidence>
<dbReference type="InterPro" id="IPR001986">
    <property type="entry name" value="Enolpyruvate_Tfrase_dom"/>
</dbReference>
<dbReference type="InterPro" id="IPR050068">
    <property type="entry name" value="MurA_subfamily"/>
</dbReference>
<evidence type="ECO:0000256" key="5">
    <source>
        <dbReference type="ARBA" id="ARBA00022679"/>
    </source>
</evidence>
<dbReference type="PANTHER" id="PTHR43783">
    <property type="entry name" value="UDP-N-ACETYLGLUCOSAMINE 1-CARBOXYVINYLTRANSFERASE"/>
    <property type="match status" value="1"/>
</dbReference>
<comment type="similarity">
    <text evidence="10">Belongs to the EPSP synthase family. MurA subfamily.</text>
</comment>
<accession>A0A1G2RV81</accession>
<dbReference type="EMBL" id="MHUL01000025">
    <property type="protein sequence ID" value="OHA76750.1"/>
    <property type="molecule type" value="Genomic_DNA"/>
</dbReference>
<dbReference type="GO" id="GO:0005737">
    <property type="term" value="C:cytoplasm"/>
    <property type="evidence" value="ECO:0007669"/>
    <property type="project" value="UniProtKB-SubCell"/>
</dbReference>
<keyword evidence="5 16" id="KW-0808">Transferase</keyword>
<dbReference type="GO" id="GO:0071555">
    <property type="term" value="P:cell wall organization"/>
    <property type="evidence" value="ECO:0007669"/>
    <property type="project" value="UniProtKB-KW"/>
</dbReference>
<name>A0A1G2RV81_9BACT</name>
<evidence type="ECO:0000256" key="11">
    <source>
        <dbReference type="ARBA" id="ARBA00039108"/>
    </source>
</evidence>
<gene>
    <name evidence="16" type="ORF">A3J30_03605</name>
</gene>
<evidence type="ECO:0000259" key="15">
    <source>
        <dbReference type="Pfam" id="PF00275"/>
    </source>
</evidence>
<dbReference type="GO" id="GO:0051301">
    <property type="term" value="P:cell division"/>
    <property type="evidence" value="ECO:0007669"/>
    <property type="project" value="UniProtKB-KW"/>
</dbReference>
<organism evidence="16 17">
    <name type="scientific">Candidatus Wildermuthbacteria bacterium RIFCSPLOWO2_02_FULL_47_9c</name>
    <dbReference type="NCBI Taxonomy" id="1802466"/>
    <lineage>
        <taxon>Bacteria</taxon>
        <taxon>Candidatus Wildermuthiibacteriota</taxon>
    </lineage>
</organism>
<dbReference type="InterPro" id="IPR013792">
    <property type="entry name" value="RNA3'P_cycl/enolpyr_Trfase_a/b"/>
</dbReference>
<protein>
    <recommendedName>
        <fullName evidence="12 14">UDP-N-acetylglucosamine 1-carboxyvinyltransferase</fullName>
        <ecNumber evidence="11 14">2.5.1.7</ecNumber>
    </recommendedName>
</protein>
<dbReference type="Proteomes" id="UP000178222">
    <property type="component" value="Unassembled WGS sequence"/>
</dbReference>
<comment type="subcellular location">
    <subcellularLocation>
        <location evidence="1">Cytoplasm</location>
    </subcellularLocation>
</comment>
<keyword evidence="7" id="KW-0573">Peptidoglycan synthesis</keyword>
<dbReference type="Gene3D" id="3.65.10.10">
    <property type="entry name" value="Enolpyruvate transferase domain"/>
    <property type="match status" value="2"/>
</dbReference>
<evidence type="ECO:0000256" key="10">
    <source>
        <dbReference type="ARBA" id="ARBA00038367"/>
    </source>
</evidence>